<evidence type="ECO:0000256" key="6">
    <source>
        <dbReference type="ARBA" id="ARBA00022475"/>
    </source>
</evidence>
<evidence type="ECO:0000256" key="13">
    <source>
        <dbReference type="ARBA" id="ARBA00071828"/>
    </source>
</evidence>
<reference evidence="16" key="1">
    <citation type="submission" date="2021-03" db="EMBL/GenBank/DDBJ databases">
        <title>Plesiomonas shigelloides zfcc0051, isolated from zebrafish feces.</title>
        <authorList>
            <person name="Vanderhoek Z."/>
            <person name="Gaulke C."/>
        </authorList>
    </citation>
    <scope>NUCLEOTIDE SEQUENCE</scope>
    <source>
        <strain evidence="16">Zfcc0051</strain>
    </source>
</reference>
<dbReference type="InterPro" id="IPR023632">
    <property type="entry name" value="ATP_synth_F1_gsu_CS"/>
</dbReference>
<dbReference type="GO" id="GO:0005524">
    <property type="term" value="F:ATP binding"/>
    <property type="evidence" value="ECO:0007669"/>
    <property type="project" value="UniProtKB-UniRule"/>
</dbReference>
<protein>
    <recommendedName>
        <fullName evidence="13 15">ATP synthase gamma chain</fullName>
    </recommendedName>
    <alternativeName>
        <fullName evidence="14 15">ATP synthase F1 sector gamma subunit</fullName>
    </alternativeName>
    <alternativeName>
        <fullName evidence="12 15">F-ATPase gamma subunit</fullName>
    </alternativeName>
</protein>
<dbReference type="GO" id="GO:0005886">
    <property type="term" value="C:plasma membrane"/>
    <property type="evidence" value="ECO:0007669"/>
    <property type="project" value="UniProtKB-SubCell"/>
</dbReference>
<keyword evidence="7 15" id="KW-0375">Hydrogen ion transport</keyword>
<evidence type="ECO:0000256" key="15">
    <source>
        <dbReference type="HAMAP-Rule" id="MF_00815"/>
    </source>
</evidence>
<dbReference type="Proteomes" id="UP000664658">
    <property type="component" value="Unassembled WGS sequence"/>
</dbReference>
<dbReference type="CDD" id="cd12151">
    <property type="entry name" value="F1-ATPase_gamma"/>
    <property type="match status" value="1"/>
</dbReference>
<comment type="similarity">
    <text evidence="3 15">Belongs to the ATPase gamma chain family.</text>
</comment>
<comment type="subcellular location">
    <subcellularLocation>
        <location evidence="2">Cell inner membrane</location>
        <topology evidence="2">Peripheral membrane protein</topology>
    </subcellularLocation>
    <subcellularLocation>
        <location evidence="15">Cell membrane</location>
        <topology evidence="15">Peripheral membrane protein</topology>
    </subcellularLocation>
</comment>
<dbReference type="PROSITE" id="PS00153">
    <property type="entry name" value="ATPASE_GAMMA"/>
    <property type="match status" value="1"/>
</dbReference>
<dbReference type="PANTHER" id="PTHR11693:SF22">
    <property type="entry name" value="ATP SYNTHASE SUBUNIT GAMMA, MITOCHONDRIAL"/>
    <property type="match status" value="1"/>
</dbReference>
<sequence>MASAKEIRTKIASVQSTQKITKAMEMVAASKMRKTQERMAASRPYAETMRKVIGHIALGNLEYKHPYLEQRDIKRVGYLIISTDRGLCGGLNINLFKKTLNDMKGWSDKGVAVEVALIGSKATGFFSSAGAKVVAQTNGLGDTPSLSDLIGPVKVMLQAYDEGRLDQLHVVYNKFVNTMSQVPTIDQLLPLPKPDENDIPSHKWDYLYEPDPKPLLDTLLSRFIESQVYQGVVENLACEQAARMVAMKAATDNAGNLINDLKLVYNKARQASITQELSEIVSGAAAV</sequence>
<evidence type="ECO:0000256" key="7">
    <source>
        <dbReference type="ARBA" id="ARBA00022781"/>
    </source>
</evidence>
<evidence type="ECO:0000256" key="14">
    <source>
        <dbReference type="ARBA" id="ARBA00076789"/>
    </source>
</evidence>
<evidence type="ECO:0000256" key="9">
    <source>
        <dbReference type="ARBA" id="ARBA00023136"/>
    </source>
</evidence>
<dbReference type="InterPro" id="IPR000131">
    <property type="entry name" value="ATP_synth_F1_gsu"/>
</dbReference>
<dbReference type="NCBIfam" id="TIGR01146">
    <property type="entry name" value="ATPsyn_F1gamma"/>
    <property type="match status" value="1"/>
</dbReference>
<evidence type="ECO:0000256" key="3">
    <source>
        <dbReference type="ARBA" id="ARBA00007681"/>
    </source>
</evidence>
<keyword evidence="10 15" id="KW-0139">CF(1)</keyword>
<dbReference type="RefSeq" id="WP_010863016.1">
    <property type="nucleotide sequence ID" value="NZ_CP027852.1"/>
</dbReference>
<dbReference type="GO" id="GO:0045259">
    <property type="term" value="C:proton-transporting ATP synthase complex"/>
    <property type="evidence" value="ECO:0007669"/>
    <property type="project" value="UniProtKB-KW"/>
</dbReference>
<dbReference type="PANTHER" id="PTHR11693">
    <property type="entry name" value="ATP SYNTHASE GAMMA CHAIN"/>
    <property type="match status" value="1"/>
</dbReference>
<dbReference type="InterPro" id="IPR035968">
    <property type="entry name" value="ATP_synth_F1_ATPase_gsu"/>
</dbReference>
<evidence type="ECO:0000256" key="8">
    <source>
        <dbReference type="ARBA" id="ARBA00023065"/>
    </source>
</evidence>
<dbReference type="PRINTS" id="PR00126">
    <property type="entry name" value="ATPASEGAMMA"/>
</dbReference>
<dbReference type="GO" id="GO:0042777">
    <property type="term" value="P:proton motive force-driven plasma membrane ATP synthesis"/>
    <property type="evidence" value="ECO:0007669"/>
    <property type="project" value="UniProtKB-UniRule"/>
</dbReference>
<dbReference type="HAMAP" id="MF_00815">
    <property type="entry name" value="ATP_synth_gamma_bact"/>
    <property type="match status" value="1"/>
</dbReference>
<dbReference type="Gene3D" id="1.10.287.80">
    <property type="entry name" value="ATP synthase, gamma subunit, helix hairpin domain"/>
    <property type="match status" value="2"/>
</dbReference>
<keyword evidence="11 15" id="KW-0066">ATP synthesis</keyword>
<dbReference type="FunFam" id="1.10.287.80:FF:000005">
    <property type="entry name" value="ATP synthase gamma chain"/>
    <property type="match status" value="2"/>
</dbReference>
<evidence type="ECO:0000256" key="2">
    <source>
        <dbReference type="ARBA" id="ARBA00004417"/>
    </source>
</evidence>
<comment type="function">
    <text evidence="1 15">Produces ATP from ADP in the presence of a proton gradient across the membrane. The gamma chain is believed to be important in regulating ATPase activity and the flow of protons through the CF(0) complex.</text>
</comment>
<dbReference type="GeneID" id="69704829"/>
<name>A0A1A9B1Y4_PLESH</name>
<dbReference type="GO" id="GO:0046933">
    <property type="term" value="F:proton-transporting ATP synthase activity, rotational mechanism"/>
    <property type="evidence" value="ECO:0007669"/>
    <property type="project" value="UniProtKB-UniRule"/>
</dbReference>
<keyword evidence="8 15" id="KW-0406">Ion transport</keyword>
<evidence type="ECO:0000313" key="16">
    <source>
        <dbReference type="EMBL" id="MBO1107492.1"/>
    </source>
</evidence>
<comment type="caution">
    <text evidence="16">The sequence shown here is derived from an EMBL/GenBank/DDBJ whole genome shotgun (WGS) entry which is preliminary data.</text>
</comment>
<proteinExistence type="inferred from homology"/>
<accession>A0A1A9B1Y4</accession>
<dbReference type="Gene3D" id="3.40.1380.10">
    <property type="match status" value="1"/>
</dbReference>
<comment type="subunit">
    <text evidence="4 15">F-type ATPases have 2 components, CF(1) - the catalytic core - and CF(0) - the membrane proton channel. CF(1) has five subunits: alpha(3), beta(3), gamma(1), delta(1), epsilon(1). CF(0) has three main subunits: a, b and c.</text>
</comment>
<evidence type="ECO:0000256" key="4">
    <source>
        <dbReference type="ARBA" id="ARBA00011648"/>
    </source>
</evidence>
<dbReference type="EMBL" id="JAFNAA010000003">
    <property type="protein sequence ID" value="MBO1107492.1"/>
    <property type="molecule type" value="Genomic_DNA"/>
</dbReference>
<evidence type="ECO:0000313" key="17">
    <source>
        <dbReference type="Proteomes" id="UP000664658"/>
    </source>
</evidence>
<dbReference type="SUPFAM" id="SSF52943">
    <property type="entry name" value="ATP synthase (F1-ATPase), gamma subunit"/>
    <property type="match status" value="1"/>
</dbReference>
<dbReference type="NCBIfam" id="NF004144">
    <property type="entry name" value="PRK05621.1-1"/>
    <property type="match status" value="1"/>
</dbReference>
<evidence type="ECO:0000256" key="10">
    <source>
        <dbReference type="ARBA" id="ARBA00023196"/>
    </source>
</evidence>
<keyword evidence="9 15" id="KW-0472">Membrane</keyword>
<dbReference type="AlphaFoldDB" id="A0A1A9B1Y4"/>
<organism evidence="16 17">
    <name type="scientific">Plesiomonas shigelloides</name>
    <name type="common">Aeromonas shigelloides</name>
    <dbReference type="NCBI Taxonomy" id="703"/>
    <lineage>
        <taxon>Bacteria</taxon>
        <taxon>Pseudomonadati</taxon>
        <taxon>Pseudomonadota</taxon>
        <taxon>Gammaproteobacteria</taxon>
        <taxon>Enterobacterales</taxon>
        <taxon>Enterobacteriaceae</taxon>
        <taxon>Plesiomonas</taxon>
    </lineage>
</organism>
<keyword evidence="6 15" id="KW-1003">Cell membrane</keyword>
<evidence type="ECO:0000256" key="12">
    <source>
        <dbReference type="ARBA" id="ARBA00031066"/>
    </source>
</evidence>
<keyword evidence="5 15" id="KW-0813">Transport</keyword>
<evidence type="ECO:0000256" key="5">
    <source>
        <dbReference type="ARBA" id="ARBA00022448"/>
    </source>
</evidence>
<gene>
    <name evidence="15 16" type="primary">atpG</name>
    <name evidence="16" type="ORF">J2R62_04500</name>
</gene>
<evidence type="ECO:0000256" key="1">
    <source>
        <dbReference type="ARBA" id="ARBA00003456"/>
    </source>
</evidence>
<dbReference type="Pfam" id="PF00231">
    <property type="entry name" value="ATP-synt"/>
    <property type="match status" value="1"/>
</dbReference>
<dbReference type="FunFam" id="3.40.1380.10:FF:000001">
    <property type="entry name" value="ATP synthase gamma chain"/>
    <property type="match status" value="1"/>
</dbReference>
<dbReference type="KEGG" id="pshi:SAMEA2665130_3067"/>
<evidence type="ECO:0000256" key="11">
    <source>
        <dbReference type="ARBA" id="ARBA00023310"/>
    </source>
</evidence>